<dbReference type="GO" id="GO:0048211">
    <property type="term" value="P:Golgi vesicle docking"/>
    <property type="evidence" value="ECO:0007669"/>
    <property type="project" value="EnsemblFungi"/>
</dbReference>
<feature type="coiled-coil region" evidence="4">
    <location>
        <begin position="887"/>
        <end position="949"/>
    </location>
</feature>
<evidence type="ECO:0000256" key="1">
    <source>
        <dbReference type="ARBA" id="ARBA00004555"/>
    </source>
</evidence>
<name>A0A1G4JF41_9SACH</name>
<dbReference type="GO" id="GO:0035493">
    <property type="term" value="P:SNARE complex assembly"/>
    <property type="evidence" value="ECO:0007669"/>
    <property type="project" value="EnsemblFungi"/>
</dbReference>
<feature type="region of interest" description="Disordered" evidence="5">
    <location>
        <begin position="1585"/>
        <end position="1609"/>
    </location>
</feature>
<dbReference type="GO" id="GO:0048280">
    <property type="term" value="P:vesicle fusion with Golgi apparatus"/>
    <property type="evidence" value="ECO:0007669"/>
    <property type="project" value="InterPro"/>
</dbReference>
<keyword evidence="3 4" id="KW-0175">Coiled coil</keyword>
<feature type="coiled-coil region" evidence="4">
    <location>
        <begin position="1458"/>
        <end position="1528"/>
    </location>
</feature>
<evidence type="ECO:0000313" key="8">
    <source>
        <dbReference type="EMBL" id="SCU88823.1"/>
    </source>
</evidence>
<sequence>MELIQGFIQPPKVQSVDDTIPTLCDRVENATLLSDRRSAVLGLKSFSRDYREAVIASGLKPLISTLKKDAADEDSVKAILETLLILFIRGEGNADLTRNWISQQSRLRNGKYPSPLVMKQEQDQGSVDQFSLWIADFMTQSDEMVHLFVQLLEVENFHIKLYAIQLLEAFVASRASRTRDALVSLPIGISTLVSLLDDVHDPVRDEAILLLMAVANDSPHIQKLVAFDNIFERLFNIIQEEGGLRGSLVVSDCLSLIVNVLKYNTSNQTLFLETNNLPQMARLLNEPMEDSFYWNDQKMLNIKTSMEILQLTIERHNTTTYRNQLILFESHLLIIVLRLALLPSAPNSIRPFCLLAAADMIRDNGEVQQAFKKIDVPMFDPSVSGAQKNNTGKLVPVTELLLNWCFFANSVHTFEIRYASSELLKAFLDNNMDIQLSFIRDQIALYEESDLLGESEEVGDRKLGIFHIILEYDPELKLNPYKLYFAVDLVLFLFDRDSTGGNKDLMRGIKCEGYDDANEHQNTLGPIQTVLELLLTSFSLEDFRVSISYLSLLICWLYEDRNAVDDFLSNKAVLNSLISYSSHMKEEGITANCLTCMVLGVAYEFSTQKSPLSRSEVYKLLSQGIGVNNYFSKVKQFNECSLFTVCQRMETTVGNFETDDSGLPKVYFSPYFTALIKDNFYRVQTALKRGPEIEVIEKVSFESFEELQERKTSLEMRLHELEQISKRDVTMLQSSLRKAEEEVKDCQAKKEEAISNLKKSSSELETLRSEQITLSEQLKGLNVTKAQLELAKVKSEGKLKELGKYLSERDSTVERLELELNKISEEKRNAEAGINKMNRELFSLSKEHKAFKSDSAKSEAQLHTTINRLKAEVQKREEAQIDKESKIAIHLSDLEKAQKEIVGLQDEKKSLKSECSDYKSKIDNQDSLISKLSAKLREMAEKCKELSEGNQSKSSEINELALKSKERISHLETQVGSLQDKNTSLHCEVKDAIAEIESLQKSRSAASSAHKALFEENSMLKKRFGSFNLGLKDLKTHTVNFRTEVLELRKHTSLLGEGLRALQITYKEKSSELEKALQLSQSYKNDLKASQKEKTKKEEELVSLKDELNGLQLTKENLEAGKKEAERIISNLTNDYKELEKKLNEERAGFESQVGQYVEKENISSERVKSLELELLNSEESKEKFQIQSNGLIKNFEEKLKLATVELSSLSAKASEDSEKLASCQTDLHNNTLKSEKLESRCNGLEKELEHARSDLLKSSSGNEQIQANVLQVKEELSKTELQLKVKNDTIETLEIEVGKLTDECRFTADELSSSKTIFERERKSLIEDIDNLKAALKVKKAEFEKEREAMDEGSASVAGEYLRKIRSLEGQLEVLQNDKDTKLGQSESENVKMSELLRRAESRAANSANELEQMASRLSKAKEIQQTIDEKHSALMTRNLSQLEDYKIQLKDLGLVLSQKDDSIRALETMVESLESRVANQEQQHDIQETRLRDELQHTKDGLQLELENIQKLANEERLRLEEDSAKNRIRSEQIASELQDMSHELKSKSAHIVDLEQSSWQHGQLQKSNQEVVTRLEKVEKENEEHKKQLEREKQLNNDLSTELKSQQHEYQEQKLVQSNILTEKESIISSLRSEVEALKREKSNWKAGTDRSEIDDLMLLVSELDEKNSRYRNKLEDLGTNFTSDDDEDDDDDGDDDEDDNEDEDEHDEDDDDGDNEIKN</sequence>
<dbReference type="SUPFAM" id="SSF57997">
    <property type="entry name" value="Tropomyosin"/>
    <property type="match status" value="1"/>
</dbReference>
<dbReference type="Gene3D" id="1.25.10.10">
    <property type="entry name" value="Leucine-rich Repeat Variant"/>
    <property type="match status" value="1"/>
</dbReference>
<reference evidence="9" key="1">
    <citation type="submission" date="2016-03" db="EMBL/GenBank/DDBJ databases">
        <authorList>
            <person name="Devillers H."/>
        </authorList>
    </citation>
    <scope>NUCLEOTIDE SEQUENCE [LARGE SCALE GENOMIC DNA]</scope>
</reference>
<dbReference type="InterPro" id="IPR024095">
    <property type="entry name" value="Vesicle_P115"/>
</dbReference>
<dbReference type="GO" id="GO:0012507">
    <property type="term" value="C:ER to Golgi transport vesicle membrane"/>
    <property type="evidence" value="ECO:0007669"/>
    <property type="project" value="EnsemblFungi"/>
</dbReference>
<feature type="coiled-coil region" evidence="4">
    <location>
        <begin position="1059"/>
        <end position="1418"/>
    </location>
</feature>
<protein>
    <submittedName>
        <fullName evidence="8">LADA_0E12244g1_1</fullName>
    </submittedName>
</protein>
<organism evidence="8 9">
    <name type="scientific">Lachancea dasiensis</name>
    <dbReference type="NCBI Taxonomy" id="1072105"/>
    <lineage>
        <taxon>Eukaryota</taxon>
        <taxon>Fungi</taxon>
        <taxon>Dikarya</taxon>
        <taxon>Ascomycota</taxon>
        <taxon>Saccharomycotina</taxon>
        <taxon>Saccharomycetes</taxon>
        <taxon>Saccharomycetales</taxon>
        <taxon>Saccharomycetaceae</taxon>
        <taxon>Lachancea</taxon>
    </lineage>
</organism>
<dbReference type="STRING" id="1266660.A0A1G4JF41"/>
<accession>A0A1G4JF41</accession>
<dbReference type="PANTHER" id="PTHR10013">
    <property type="entry name" value="GENERAL VESICULAR TRANSPORT FACTOR P115"/>
    <property type="match status" value="1"/>
</dbReference>
<comment type="subcellular location">
    <subcellularLocation>
        <location evidence="1">Golgi apparatus</location>
    </subcellularLocation>
</comment>
<feature type="domain" description="Uso1/p115-like vesicle tethering protein C-terminal" evidence="7">
    <location>
        <begin position="1586"/>
        <end position="1702"/>
    </location>
</feature>
<evidence type="ECO:0000256" key="3">
    <source>
        <dbReference type="ARBA" id="ARBA00023054"/>
    </source>
</evidence>
<dbReference type="PANTHER" id="PTHR10013:SF0">
    <property type="entry name" value="GENERAL VESICULAR TRANSPORT FACTOR P115"/>
    <property type="match status" value="1"/>
</dbReference>
<evidence type="ECO:0000259" key="6">
    <source>
        <dbReference type="Pfam" id="PF04869"/>
    </source>
</evidence>
<dbReference type="GO" id="GO:0000139">
    <property type="term" value="C:Golgi membrane"/>
    <property type="evidence" value="ECO:0007669"/>
    <property type="project" value="EnsemblFungi"/>
</dbReference>
<evidence type="ECO:0000259" key="7">
    <source>
        <dbReference type="Pfam" id="PF04871"/>
    </source>
</evidence>
<feature type="compositionally biased region" description="Acidic residues" evidence="5">
    <location>
        <begin position="1687"/>
        <end position="1723"/>
    </location>
</feature>
<feature type="domain" description="Vesicle tethering protein Uso1/P115-like head" evidence="6">
    <location>
        <begin position="364"/>
        <end position="687"/>
    </location>
</feature>
<dbReference type="InterPro" id="IPR006955">
    <property type="entry name" value="Uso1_p115_C"/>
</dbReference>
<dbReference type="Pfam" id="PF04869">
    <property type="entry name" value="Uso1_p115_head"/>
    <property type="match status" value="1"/>
</dbReference>
<dbReference type="EMBL" id="LT598455">
    <property type="protein sequence ID" value="SCU88823.1"/>
    <property type="molecule type" value="Genomic_DNA"/>
</dbReference>
<feature type="region of interest" description="Disordered" evidence="5">
    <location>
        <begin position="1672"/>
        <end position="1723"/>
    </location>
</feature>
<dbReference type="GO" id="GO:0005783">
    <property type="term" value="C:endoplasmic reticulum"/>
    <property type="evidence" value="ECO:0007669"/>
    <property type="project" value="TreeGrafter"/>
</dbReference>
<dbReference type="InterPro" id="IPR011989">
    <property type="entry name" value="ARM-like"/>
</dbReference>
<dbReference type="GO" id="GO:0005795">
    <property type="term" value="C:Golgi stack"/>
    <property type="evidence" value="ECO:0007669"/>
    <property type="project" value="TreeGrafter"/>
</dbReference>
<proteinExistence type="predicted"/>
<gene>
    <name evidence="8" type="ORF">LADA_0E12244G</name>
</gene>
<feature type="coiled-coil region" evidence="4">
    <location>
        <begin position="704"/>
        <end position="770"/>
    </location>
</feature>
<dbReference type="Pfam" id="PF04871">
    <property type="entry name" value="Uso1_p115_C"/>
    <property type="match status" value="1"/>
</dbReference>
<dbReference type="InterPro" id="IPR016024">
    <property type="entry name" value="ARM-type_fold"/>
</dbReference>
<evidence type="ECO:0000256" key="4">
    <source>
        <dbReference type="SAM" id="Coils"/>
    </source>
</evidence>
<dbReference type="SUPFAM" id="SSF48371">
    <property type="entry name" value="ARM repeat"/>
    <property type="match status" value="1"/>
</dbReference>
<evidence type="ECO:0000256" key="2">
    <source>
        <dbReference type="ARBA" id="ARBA00023034"/>
    </source>
</evidence>
<evidence type="ECO:0000256" key="5">
    <source>
        <dbReference type="SAM" id="MobiDB-lite"/>
    </source>
</evidence>
<keyword evidence="2" id="KW-0333">Golgi apparatus</keyword>
<keyword evidence="9" id="KW-1185">Reference proteome</keyword>
<dbReference type="InterPro" id="IPR006953">
    <property type="entry name" value="Vesicle_Uso1_P115_head"/>
</dbReference>
<evidence type="ECO:0000313" key="9">
    <source>
        <dbReference type="Proteomes" id="UP000190274"/>
    </source>
</evidence>
<dbReference type="OrthoDB" id="198977at2759"/>
<dbReference type="Proteomes" id="UP000190274">
    <property type="component" value="Chromosome E"/>
</dbReference>
<dbReference type="GO" id="GO:0006886">
    <property type="term" value="P:intracellular protein transport"/>
    <property type="evidence" value="ECO:0007669"/>
    <property type="project" value="InterPro"/>
</dbReference>
<feature type="compositionally biased region" description="Basic and acidic residues" evidence="5">
    <location>
        <begin position="1585"/>
        <end position="1598"/>
    </location>
</feature>
<dbReference type="GO" id="GO:0006888">
    <property type="term" value="P:endoplasmic reticulum to Golgi vesicle-mediated transport"/>
    <property type="evidence" value="ECO:0007669"/>
    <property type="project" value="EnsemblFungi"/>
</dbReference>
<feature type="coiled-coil region" evidence="4">
    <location>
        <begin position="806"/>
        <end position="847"/>
    </location>
</feature>